<dbReference type="InterPro" id="IPR008978">
    <property type="entry name" value="HSP20-like_chaperone"/>
</dbReference>
<evidence type="ECO:0000313" key="6">
    <source>
        <dbReference type="Proteomes" id="UP000037923"/>
    </source>
</evidence>
<evidence type="ECO:0000313" key="5">
    <source>
        <dbReference type="EMBL" id="KPA75205.1"/>
    </source>
</evidence>
<dbReference type="RefSeq" id="XP_015653644.1">
    <property type="nucleotide sequence ID" value="XM_015807562.1"/>
</dbReference>
<dbReference type="GeneID" id="26908806"/>
<dbReference type="SUPFAM" id="SSF49764">
    <property type="entry name" value="HSP20-like chaperones"/>
    <property type="match status" value="1"/>
</dbReference>
<dbReference type="PROSITE" id="PS51203">
    <property type="entry name" value="CS"/>
    <property type="match status" value="1"/>
</dbReference>
<dbReference type="Pfam" id="PF05002">
    <property type="entry name" value="SGS"/>
    <property type="match status" value="1"/>
</dbReference>
<dbReference type="PANTHER" id="PTHR45862">
    <property type="entry name" value="PROTEIN SGT1 HOMOLOG"/>
    <property type="match status" value="1"/>
</dbReference>
<feature type="domain" description="CS" evidence="3">
    <location>
        <begin position="9"/>
        <end position="100"/>
    </location>
</feature>
<evidence type="ECO:0000259" key="3">
    <source>
        <dbReference type="PROSITE" id="PS51203"/>
    </source>
</evidence>
<dbReference type="EMBL" id="LGTL01000025">
    <property type="protein sequence ID" value="KPA75206.1"/>
    <property type="molecule type" value="Genomic_DNA"/>
</dbReference>
<evidence type="ECO:0000256" key="1">
    <source>
        <dbReference type="SAM" id="MobiDB-lite"/>
    </source>
</evidence>
<reference evidence="5 6" key="1">
    <citation type="submission" date="2015-07" db="EMBL/GenBank/DDBJ databases">
        <title>High-quality genome of monoxenous trypanosomatid Leptomonas pyrrhocoris.</title>
        <authorList>
            <person name="Flegontov P."/>
            <person name="Butenko A."/>
            <person name="Firsov S."/>
            <person name="Vlcek C."/>
            <person name="Logacheva M.D."/>
            <person name="Field M."/>
            <person name="Filatov D."/>
            <person name="Flegontova O."/>
            <person name="Gerasimov E."/>
            <person name="Jackson A.P."/>
            <person name="Kelly S."/>
            <person name="Opperdoes F."/>
            <person name="O'Reilly A."/>
            <person name="Votypka J."/>
            <person name="Yurchenko V."/>
            <person name="Lukes J."/>
        </authorList>
    </citation>
    <scope>NUCLEOTIDE SEQUENCE [LARGE SCALE GENOMIC DNA]</scope>
    <source>
        <strain evidence="5">H10</strain>
    </source>
</reference>
<proteinExistence type="predicted"/>
<dbReference type="AlphaFoldDB" id="A0A0M9FSK9"/>
<dbReference type="OrthoDB" id="1898560at2759"/>
<evidence type="ECO:0000313" key="4">
    <source>
        <dbReference type="EMBL" id="AXL08180.1"/>
    </source>
</evidence>
<dbReference type="Proteomes" id="UP000037923">
    <property type="component" value="Unassembled WGS sequence"/>
</dbReference>
<keyword evidence="6" id="KW-1185">Reference proteome</keyword>
<dbReference type="EMBL" id="LGTL01000025">
    <property type="protein sequence ID" value="KPA75205.1"/>
    <property type="molecule type" value="Genomic_DNA"/>
</dbReference>
<sequence length="218" mass="24069">MSATTVPFAGQVRMEWYQSLDQLNFTFYVKDRQTDDVAVHKTATTLEVTIRLDNNGREYSCSYDPLFAELRDDAATVSVRPMKVEVSVKKAQSYQWPTLERQGSGGVAAAPAVAMEASVPVSAQPTTAKDLKYPNSKGKDWSSIKLEDEEEAKPDGEAALNKLFQQIYGDGSDEQRRAMIKSFTESGGTVLSTNWEDVKKKKVDAQPPTGMEAKSANE</sequence>
<dbReference type="InterPro" id="IPR044563">
    <property type="entry name" value="Sgt1-like"/>
</dbReference>
<dbReference type="GO" id="GO:0051087">
    <property type="term" value="F:protein-folding chaperone binding"/>
    <property type="evidence" value="ECO:0007669"/>
    <property type="project" value="InterPro"/>
</dbReference>
<reference evidence="4" key="2">
    <citation type="submission" date="2018-05" db="EMBL/GenBank/DDBJ databases">
        <title>Genome-wide identification and phylogeny of proteins bearing alpha-crystallin domain-like unveil eight evolutionarily conserved protein families, including the small heat shock proteins, in protists of Kinetoplastea.</title>
        <authorList>
            <person name="Costa-Martins A.G."/>
            <person name="Lima L."/>
            <person name="Alves J.M.P."/>
            <person name="Serrano M.G."/>
            <person name="Buck G.A."/>
            <person name="Camargo E.P."/>
            <person name="Teixeira M.M.G."/>
        </authorList>
    </citation>
    <scope>NUCLEOTIDE SEQUENCE</scope>
    <source>
        <strain evidence="4">Lpl2441_c00460_72</strain>
    </source>
</reference>
<dbReference type="Pfam" id="PF04969">
    <property type="entry name" value="CS"/>
    <property type="match status" value="1"/>
</dbReference>
<name>A0A0M9FSK9_LEPPY</name>
<dbReference type="CDD" id="cd06466">
    <property type="entry name" value="p23_CS_SGT1_like"/>
    <property type="match status" value="1"/>
</dbReference>
<dbReference type="InterPro" id="IPR007052">
    <property type="entry name" value="CS_dom"/>
</dbReference>
<dbReference type="RefSeq" id="XP_015653645.1">
    <property type="nucleotide sequence ID" value="XM_015807563.1"/>
</dbReference>
<evidence type="ECO:0000259" key="2">
    <source>
        <dbReference type="PROSITE" id="PS51048"/>
    </source>
</evidence>
<dbReference type="FunFam" id="2.60.40.790:FF:000081">
    <property type="entry name" value="Phosphatase-like protein, putative"/>
    <property type="match status" value="1"/>
</dbReference>
<gene>
    <name evidence="4" type="primary">SGT1</name>
    <name evidence="5" type="ORF">ABB37_08522</name>
</gene>
<dbReference type="VEuPathDB" id="TriTrypDB:LpyrH10_25_0200"/>
<dbReference type="EMBL" id="MH422414">
    <property type="protein sequence ID" value="AXL08180.1"/>
    <property type="molecule type" value="Genomic_DNA"/>
</dbReference>
<organism evidence="5 6">
    <name type="scientific">Leptomonas pyrrhocoris</name>
    <name type="common">Firebug parasite</name>
    <dbReference type="NCBI Taxonomy" id="157538"/>
    <lineage>
        <taxon>Eukaryota</taxon>
        <taxon>Discoba</taxon>
        <taxon>Euglenozoa</taxon>
        <taxon>Kinetoplastea</taxon>
        <taxon>Metakinetoplastina</taxon>
        <taxon>Trypanosomatida</taxon>
        <taxon>Trypanosomatidae</taxon>
        <taxon>Leishmaniinae</taxon>
        <taxon>Leptomonas</taxon>
    </lineage>
</organism>
<feature type="domain" description="SGS" evidence="2">
    <location>
        <begin position="123"/>
        <end position="218"/>
    </location>
</feature>
<accession>A0A0M9FSK9</accession>
<dbReference type="Gene3D" id="2.60.40.790">
    <property type="match status" value="1"/>
</dbReference>
<feature type="region of interest" description="Disordered" evidence="1">
    <location>
        <begin position="199"/>
        <end position="218"/>
    </location>
</feature>
<dbReference type="OMA" id="KVHMTAD"/>
<dbReference type="PROSITE" id="PS51048">
    <property type="entry name" value="SGS"/>
    <property type="match status" value="1"/>
</dbReference>
<dbReference type="InterPro" id="IPR007699">
    <property type="entry name" value="SGS_dom"/>
</dbReference>
<protein>
    <submittedName>
        <fullName evidence="5">Phosphatase-like protein</fullName>
    </submittedName>
    <submittedName>
        <fullName evidence="4">SGT1 protein</fullName>
    </submittedName>
</protein>